<dbReference type="EMBL" id="JAUSVX010000007">
    <property type="protein sequence ID" value="MDQ0470829.1"/>
    <property type="molecule type" value="Genomic_DNA"/>
</dbReference>
<evidence type="ECO:0000313" key="1">
    <source>
        <dbReference type="EMBL" id="MDQ0470829.1"/>
    </source>
</evidence>
<keyword evidence="2" id="KW-1185">Reference proteome</keyword>
<protein>
    <submittedName>
        <fullName evidence="1">NBD/HSP70 family sugar kinase</fullName>
    </submittedName>
</protein>
<keyword evidence="1" id="KW-0418">Kinase</keyword>
<dbReference type="GO" id="GO:0016301">
    <property type="term" value="F:kinase activity"/>
    <property type="evidence" value="ECO:0007669"/>
    <property type="project" value="UniProtKB-KW"/>
</dbReference>
<dbReference type="SUPFAM" id="SSF53067">
    <property type="entry name" value="Actin-like ATPase domain"/>
    <property type="match status" value="1"/>
</dbReference>
<dbReference type="Proteomes" id="UP001242480">
    <property type="component" value="Unassembled WGS sequence"/>
</dbReference>
<dbReference type="InterPro" id="IPR000600">
    <property type="entry name" value="ROK"/>
</dbReference>
<proteinExistence type="predicted"/>
<comment type="caution">
    <text evidence="1">The sequence shown here is derived from an EMBL/GenBank/DDBJ whole genome shotgun (WGS) entry which is preliminary data.</text>
</comment>
<accession>A0ABU0J980</accession>
<sequence>MTAGPVLAIDLGGTKILAALVEGAQVLASVQAATPRGEGAEAWLDAMACLAAPWRGRFARAGVALTGGVSGGRWSALNPETLPVPAGFPIVAALSQRLGVPVAARNDAQAAAWGEYRHGAGQGADMVFLTISTGIGGGIVLGGRLVAGRSGLAGHLGVAPVETAAGEAMLEAIGSGAALARLARAGGRSEEPPAVLAAAASGEAWALGLLDAVIVPVAWRLRALQLELDPDLVVIGGGLGLAPGYLDRLRLALAGLPQEFRPDLRAAALGANAGLIGIADLATTTPGAIEGNR</sequence>
<dbReference type="Gene3D" id="3.30.420.40">
    <property type="match status" value="2"/>
</dbReference>
<dbReference type="InterPro" id="IPR043129">
    <property type="entry name" value="ATPase_NBD"/>
</dbReference>
<organism evidence="1 2">
    <name type="scientific">Labrys wisconsinensis</name>
    <dbReference type="NCBI Taxonomy" id="425677"/>
    <lineage>
        <taxon>Bacteria</taxon>
        <taxon>Pseudomonadati</taxon>
        <taxon>Pseudomonadota</taxon>
        <taxon>Alphaproteobacteria</taxon>
        <taxon>Hyphomicrobiales</taxon>
        <taxon>Xanthobacteraceae</taxon>
        <taxon>Labrys</taxon>
    </lineage>
</organism>
<dbReference type="Pfam" id="PF00480">
    <property type="entry name" value="ROK"/>
    <property type="match status" value="1"/>
</dbReference>
<evidence type="ECO:0000313" key="2">
    <source>
        <dbReference type="Proteomes" id="UP001242480"/>
    </source>
</evidence>
<keyword evidence="1" id="KW-0808">Transferase</keyword>
<gene>
    <name evidence="1" type="ORF">QO011_003848</name>
</gene>
<reference evidence="1 2" key="1">
    <citation type="submission" date="2023-07" db="EMBL/GenBank/DDBJ databases">
        <title>Genomic Encyclopedia of Type Strains, Phase IV (KMG-IV): sequencing the most valuable type-strain genomes for metagenomic binning, comparative biology and taxonomic classification.</title>
        <authorList>
            <person name="Goeker M."/>
        </authorList>
    </citation>
    <scope>NUCLEOTIDE SEQUENCE [LARGE SCALE GENOMIC DNA]</scope>
    <source>
        <strain evidence="1 2">DSM 19619</strain>
    </source>
</reference>
<name>A0ABU0J980_9HYPH</name>
<dbReference type="PANTHER" id="PTHR18964">
    <property type="entry name" value="ROK (REPRESSOR, ORF, KINASE) FAMILY"/>
    <property type="match status" value="1"/>
</dbReference>
<dbReference type="PANTHER" id="PTHR18964:SF169">
    <property type="entry name" value="N-ACETYLMANNOSAMINE KINASE"/>
    <property type="match status" value="1"/>
</dbReference>